<dbReference type="CDD" id="cd20070">
    <property type="entry name" value="5TM_YidC_Alb3"/>
    <property type="match status" value="1"/>
</dbReference>
<accession>A0A381N665</accession>
<evidence type="ECO:0000259" key="11">
    <source>
        <dbReference type="Pfam" id="PF02096"/>
    </source>
</evidence>
<keyword evidence="3" id="KW-1003">Cell membrane</keyword>
<dbReference type="InterPro" id="IPR047196">
    <property type="entry name" value="YidC_ALB_C"/>
</dbReference>
<evidence type="ECO:0000256" key="8">
    <source>
        <dbReference type="ARBA" id="ARBA00023186"/>
    </source>
</evidence>
<feature type="transmembrane region" description="Helical" evidence="10">
    <location>
        <begin position="225"/>
        <end position="244"/>
    </location>
</feature>
<proteinExistence type="predicted"/>
<reference evidence="12" key="1">
    <citation type="submission" date="2018-05" db="EMBL/GenBank/DDBJ databases">
        <authorList>
            <person name="Lanie J.A."/>
            <person name="Ng W.-L."/>
            <person name="Kazmierczak K.M."/>
            <person name="Andrzejewski T.M."/>
            <person name="Davidsen T.M."/>
            <person name="Wayne K.J."/>
            <person name="Tettelin H."/>
            <person name="Glass J.I."/>
            <person name="Rusch D."/>
            <person name="Podicherti R."/>
            <person name="Tsui H.-C.T."/>
            <person name="Winkler M.E."/>
        </authorList>
    </citation>
    <scope>NUCLEOTIDE SEQUENCE</scope>
</reference>
<keyword evidence="7 10" id="KW-0472">Membrane</keyword>
<evidence type="ECO:0000256" key="9">
    <source>
        <dbReference type="SAM" id="MobiDB-lite"/>
    </source>
</evidence>
<feature type="compositionally biased region" description="Low complexity" evidence="9">
    <location>
        <begin position="299"/>
        <end position="311"/>
    </location>
</feature>
<feature type="transmembrane region" description="Helical" evidence="10">
    <location>
        <begin position="16"/>
        <end position="36"/>
    </location>
</feature>
<feature type="region of interest" description="Disordered" evidence="9">
    <location>
        <begin position="273"/>
        <end position="403"/>
    </location>
</feature>
<feature type="compositionally biased region" description="Basic and acidic residues" evidence="9">
    <location>
        <begin position="364"/>
        <end position="373"/>
    </location>
</feature>
<evidence type="ECO:0000256" key="5">
    <source>
        <dbReference type="ARBA" id="ARBA00022927"/>
    </source>
</evidence>
<sequence length="403" mass="44100">VIAAVLAWFYSLVPSFGLAITLLTVVVMVVVTPLTLKGTRSMIKMQHLQPEMKKIQTRFKGDREAMNKEMMAFYQANGINPMGGCLPLFVQAPVFMVLYQVLRGMTRRLSDMGGNIGWVAGRLGAGETLAGVPADPQTFYPAYVDSGSELFADLSNETEMLFLGFDLSRSASSALSQSVLAGFPYLVLILVVFLSAWVQQRQIRGRNPDATVNPQQQMLMKVMPFILPVISFNLDAALVLYFVVSNLYRIGQQAYITRTLYGPGHGTELVVLPEKPTKGEKGSSEGPSAEKALKTTTKPPQARPSSPSARQGRTTAGINRNESQKHEGPSDADDSGRRASRSRKSAKPAAPAKKKDGRRRRRKASDEPKEINKRPPAARARGGRTTPPGTARASGPRKKKRRK</sequence>
<dbReference type="PANTHER" id="PTHR12428:SF65">
    <property type="entry name" value="CYTOCHROME C OXIDASE ASSEMBLY PROTEIN COX18, MITOCHONDRIAL"/>
    <property type="match status" value="1"/>
</dbReference>
<feature type="non-terminal residue" evidence="12">
    <location>
        <position position="1"/>
    </location>
</feature>
<evidence type="ECO:0000256" key="3">
    <source>
        <dbReference type="ARBA" id="ARBA00022475"/>
    </source>
</evidence>
<evidence type="ECO:0000256" key="4">
    <source>
        <dbReference type="ARBA" id="ARBA00022692"/>
    </source>
</evidence>
<evidence type="ECO:0000313" key="12">
    <source>
        <dbReference type="EMBL" id="SUZ49138.1"/>
    </source>
</evidence>
<comment type="subcellular location">
    <subcellularLocation>
        <location evidence="1">Cell membrane</location>
        <topology evidence="1">Multi-pass membrane protein</topology>
    </subcellularLocation>
</comment>
<evidence type="ECO:0000256" key="10">
    <source>
        <dbReference type="SAM" id="Phobius"/>
    </source>
</evidence>
<dbReference type="InterPro" id="IPR001708">
    <property type="entry name" value="YidC/ALB3/OXA1/COX18"/>
</dbReference>
<keyword evidence="6 10" id="KW-1133">Transmembrane helix</keyword>
<dbReference type="InterPro" id="IPR028055">
    <property type="entry name" value="YidC/Oxa/ALB_C"/>
</dbReference>
<feature type="transmembrane region" description="Helical" evidence="10">
    <location>
        <begin position="78"/>
        <end position="102"/>
    </location>
</feature>
<dbReference type="PANTHER" id="PTHR12428">
    <property type="entry name" value="OXA1"/>
    <property type="match status" value="1"/>
</dbReference>
<name>A0A381N665_9ZZZZ</name>
<keyword evidence="4 10" id="KW-0812">Transmembrane</keyword>
<keyword evidence="2" id="KW-0813">Transport</keyword>
<evidence type="ECO:0000256" key="2">
    <source>
        <dbReference type="ARBA" id="ARBA00022448"/>
    </source>
</evidence>
<feature type="compositionally biased region" description="Polar residues" evidence="9">
    <location>
        <begin position="312"/>
        <end position="321"/>
    </location>
</feature>
<keyword evidence="5" id="KW-0653">Protein transport</keyword>
<evidence type="ECO:0000256" key="7">
    <source>
        <dbReference type="ARBA" id="ARBA00023136"/>
    </source>
</evidence>
<feature type="transmembrane region" description="Helical" evidence="10">
    <location>
        <begin position="179"/>
        <end position="198"/>
    </location>
</feature>
<dbReference type="GO" id="GO:0015031">
    <property type="term" value="P:protein transport"/>
    <property type="evidence" value="ECO:0007669"/>
    <property type="project" value="UniProtKB-KW"/>
</dbReference>
<dbReference type="GO" id="GO:0032977">
    <property type="term" value="F:membrane insertase activity"/>
    <property type="evidence" value="ECO:0007669"/>
    <property type="project" value="InterPro"/>
</dbReference>
<dbReference type="Pfam" id="PF02096">
    <property type="entry name" value="60KD_IMP"/>
    <property type="match status" value="1"/>
</dbReference>
<evidence type="ECO:0000256" key="1">
    <source>
        <dbReference type="ARBA" id="ARBA00004651"/>
    </source>
</evidence>
<organism evidence="12">
    <name type="scientific">marine metagenome</name>
    <dbReference type="NCBI Taxonomy" id="408172"/>
    <lineage>
        <taxon>unclassified sequences</taxon>
        <taxon>metagenomes</taxon>
        <taxon>ecological metagenomes</taxon>
    </lineage>
</organism>
<dbReference type="NCBIfam" id="TIGR03592">
    <property type="entry name" value="yidC_oxa1_cterm"/>
    <property type="match status" value="1"/>
</dbReference>
<gene>
    <name evidence="12" type="ORF">METZ01_LOCUS1992</name>
</gene>
<feature type="domain" description="Membrane insertase YidC/Oxa/ALB C-terminal" evidence="11">
    <location>
        <begin position="16"/>
        <end position="258"/>
    </location>
</feature>
<evidence type="ECO:0000256" key="6">
    <source>
        <dbReference type="ARBA" id="ARBA00022989"/>
    </source>
</evidence>
<protein>
    <recommendedName>
        <fullName evidence="11">Membrane insertase YidC/Oxa/ALB C-terminal domain-containing protein</fullName>
    </recommendedName>
</protein>
<feature type="compositionally biased region" description="Basic and acidic residues" evidence="9">
    <location>
        <begin position="322"/>
        <end position="337"/>
    </location>
</feature>
<dbReference type="AlphaFoldDB" id="A0A381N665"/>
<keyword evidence="8" id="KW-0143">Chaperone</keyword>
<dbReference type="GO" id="GO:0005886">
    <property type="term" value="C:plasma membrane"/>
    <property type="evidence" value="ECO:0007669"/>
    <property type="project" value="UniProtKB-SubCell"/>
</dbReference>
<dbReference type="GO" id="GO:0051205">
    <property type="term" value="P:protein insertion into membrane"/>
    <property type="evidence" value="ECO:0007669"/>
    <property type="project" value="TreeGrafter"/>
</dbReference>
<feature type="compositionally biased region" description="Low complexity" evidence="9">
    <location>
        <begin position="374"/>
        <end position="393"/>
    </location>
</feature>
<dbReference type="EMBL" id="UINC01000105">
    <property type="protein sequence ID" value="SUZ49138.1"/>
    <property type="molecule type" value="Genomic_DNA"/>
</dbReference>